<evidence type="ECO:0000313" key="2">
    <source>
        <dbReference type="Proteomes" id="UP000561181"/>
    </source>
</evidence>
<protein>
    <submittedName>
        <fullName evidence="1">Uncharacterized protein</fullName>
    </submittedName>
</protein>
<dbReference type="RefSeq" id="WP_170009943.1">
    <property type="nucleotide sequence ID" value="NZ_JABCRE010000002.1"/>
</dbReference>
<sequence length="146" mass="15592">MKIGNIKTTGATLALTAMCFGIAGCSMPGGEGGYSPADAANGAAFRVEASEAFGRLDPVCPFTDDADQLARYDEPRARYAALKEWVSGTPFATDLAIIEADYQQYWATNSVDCGPKDTEEGMIQFNAELEEINIRLNALEQLAGVV</sequence>
<keyword evidence="2" id="KW-1185">Reference proteome</keyword>
<dbReference type="EMBL" id="JABCRE010000002">
    <property type="protein sequence ID" value="NMW30897.1"/>
    <property type="molecule type" value="Genomic_DNA"/>
</dbReference>
<accession>A0A848QJX1</accession>
<comment type="caution">
    <text evidence="1">The sequence shown here is derived from an EMBL/GenBank/DDBJ whole genome shotgun (WGS) entry which is preliminary data.</text>
</comment>
<name>A0A848QJX1_9SPHN</name>
<dbReference type="PROSITE" id="PS51257">
    <property type="entry name" value="PROKAR_LIPOPROTEIN"/>
    <property type="match status" value="1"/>
</dbReference>
<organism evidence="1 2">
    <name type="scientific">Pontixanthobacter rizhaonensis</name>
    <dbReference type="NCBI Taxonomy" id="2730337"/>
    <lineage>
        <taxon>Bacteria</taxon>
        <taxon>Pseudomonadati</taxon>
        <taxon>Pseudomonadota</taxon>
        <taxon>Alphaproteobacteria</taxon>
        <taxon>Sphingomonadales</taxon>
        <taxon>Erythrobacteraceae</taxon>
        <taxon>Pontixanthobacter</taxon>
    </lineage>
</organism>
<evidence type="ECO:0000313" key="1">
    <source>
        <dbReference type="EMBL" id="NMW30897.1"/>
    </source>
</evidence>
<reference evidence="1 2" key="1">
    <citation type="submission" date="2020-04" db="EMBL/GenBank/DDBJ databases">
        <authorList>
            <person name="Liu A."/>
        </authorList>
    </citation>
    <scope>NUCLEOTIDE SEQUENCE [LARGE SCALE GENOMIC DNA]</scope>
    <source>
        <strain evidence="1 2">RZ02</strain>
    </source>
</reference>
<dbReference type="Proteomes" id="UP000561181">
    <property type="component" value="Unassembled WGS sequence"/>
</dbReference>
<gene>
    <name evidence="1" type="ORF">HKD42_02340</name>
</gene>
<proteinExistence type="predicted"/>
<dbReference type="AlphaFoldDB" id="A0A848QJX1"/>